<name>A0ABN1XW18_9PSEU</name>
<dbReference type="PANTHER" id="PTHR21599">
    <property type="entry name" value="GLYCERATE KINASE"/>
    <property type="match status" value="1"/>
</dbReference>
<dbReference type="Proteomes" id="UP001501414">
    <property type="component" value="Unassembled WGS sequence"/>
</dbReference>
<organism evidence="5 6">
    <name type="scientific">Pseudonocardia kongjuensis</name>
    <dbReference type="NCBI Taxonomy" id="102227"/>
    <lineage>
        <taxon>Bacteria</taxon>
        <taxon>Bacillati</taxon>
        <taxon>Actinomycetota</taxon>
        <taxon>Actinomycetes</taxon>
        <taxon>Pseudonocardiales</taxon>
        <taxon>Pseudonocardiaceae</taxon>
        <taxon>Pseudonocardia</taxon>
    </lineage>
</organism>
<evidence type="ECO:0000256" key="1">
    <source>
        <dbReference type="ARBA" id="ARBA00006284"/>
    </source>
</evidence>
<comment type="similarity">
    <text evidence="1 4">Belongs to the glycerate kinase type-1 family.</text>
</comment>
<dbReference type="Gene3D" id="3.90.1510.10">
    <property type="entry name" value="Glycerate kinase, domain 2"/>
    <property type="match status" value="1"/>
</dbReference>
<dbReference type="InterPro" id="IPR004381">
    <property type="entry name" value="Glycerate_kinase"/>
</dbReference>
<dbReference type="PANTHER" id="PTHR21599:SF0">
    <property type="entry name" value="GLYCERATE KINASE"/>
    <property type="match status" value="1"/>
</dbReference>
<evidence type="ECO:0000256" key="3">
    <source>
        <dbReference type="ARBA" id="ARBA00022777"/>
    </source>
</evidence>
<dbReference type="SUPFAM" id="SSF110738">
    <property type="entry name" value="Glycerate kinase I"/>
    <property type="match status" value="1"/>
</dbReference>
<dbReference type="PIRSF" id="PIRSF006078">
    <property type="entry name" value="GlxK"/>
    <property type="match status" value="1"/>
</dbReference>
<reference evidence="5 6" key="1">
    <citation type="journal article" date="2019" name="Int. J. Syst. Evol. Microbiol.">
        <title>The Global Catalogue of Microorganisms (GCM) 10K type strain sequencing project: providing services to taxonomists for standard genome sequencing and annotation.</title>
        <authorList>
            <consortium name="The Broad Institute Genomics Platform"/>
            <consortium name="The Broad Institute Genome Sequencing Center for Infectious Disease"/>
            <person name="Wu L."/>
            <person name="Ma J."/>
        </authorList>
    </citation>
    <scope>NUCLEOTIDE SEQUENCE [LARGE SCALE GENOMIC DNA]</scope>
    <source>
        <strain evidence="5 6">JCM 11896</strain>
    </source>
</reference>
<dbReference type="Gene3D" id="3.40.50.10350">
    <property type="entry name" value="Glycerate kinase, domain 1"/>
    <property type="match status" value="1"/>
</dbReference>
<dbReference type="InterPro" id="IPR036129">
    <property type="entry name" value="Glycerate_kinase_sf"/>
</dbReference>
<gene>
    <name evidence="5" type="ORF">GCM10009613_33410</name>
</gene>
<dbReference type="Pfam" id="PF02595">
    <property type="entry name" value="Gly_kinase"/>
    <property type="match status" value="1"/>
</dbReference>
<dbReference type="InterPro" id="IPR018197">
    <property type="entry name" value="Glycerate_kinase_RE-like"/>
</dbReference>
<evidence type="ECO:0000313" key="6">
    <source>
        <dbReference type="Proteomes" id="UP001501414"/>
    </source>
</evidence>
<keyword evidence="2 4" id="KW-0808">Transferase</keyword>
<proteinExistence type="inferred from homology"/>
<comment type="caution">
    <text evidence="5">The sequence shown here is derived from an EMBL/GenBank/DDBJ whole genome shotgun (WGS) entry which is preliminary data.</text>
</comment>
<dbReference type="InterPro" id="IPR018193">
    <property type="entry name" value="Glyc_kinase_flavodox-like_fold"/>
</dbReference>
<dbReference type="EMBL" id="BAAAJK010000013">
    <property type="protein sequence ID" value="GAA1391270.1"/>
    <property type="molecule type" value="Genomic_DNA"/>
</dbReference>
<dbReference type="NCBIfam" id="TIGR00045">
    <property type="entry name" value="glycerate kinase"/>
    <property type="match status" value="1"/>
</dbReference>
<evidence type="ECO:0000256" key="4">
    <source>
        <dbReference type="PIRNR" id="PIRNR006078"/>
    </source>
</evidence>
<dbReference type="GO" id="GO:0016301">
    <property type="term" value="F:kinase activity"/>
    <property type="evidence" value="ECO:0007669"/>
    <property type="project" value="UniProtKB-KW"/>
</dbReference>
<evidence type="ECO:0000256" key="2">
    <source>
        <dbReference type="ARBA" id="ARBA00022679"/>
    </source>
</evidence>
<accession>A0ABN1XW18</accession>
<evidence type="ECO:0000313" key="5">
    <source>
        <dbReference type="EMBL" id="GAA1391270.1"/>
    </source>
</evidence>
<sequence>MSTAVCPAWSELSERRRNLTPLTIRARASLARMRIVVAPDSFGGTLSAREAAEAIAEGWRRSVPAADLRLVPLADGGTGFVEVLHTALGGTVHELEVTGPLGDPVPGSWLQVGDTGYLECASACGLHHVARADRVPAVARTATTYGVGELLADARDRGVRTAVVGLGGSATTDGGAGMLAALGAAPVDTDGLALPPGGAALALCDRLDGRPDLGGMQLVAASDVDNPLLGEHGAAAVFGPQKGADAATVAELDAALGVFAGVLAGTAGRDIRDDAAGGAAGGLGAALLALGARVESGAGLVRRLVGLDAELDAAAGAGGLAVTGEGSFDWQSLRGKLITAVARGAADRGIPCVVLAGQVSVGRREAGAAGVDAAHGVADELGLDASMADPAGTLAELASRVAPQWNR</sequence>
<keyword evidence="3 4" id="KW-0418">Kinase</keyword>
<protein>
    <submittedName>
        <fullName evidence="5">Glycerate kinase</fullName>
    </submittedName>
</protein>
<keyword evidence="6" id="KW-1185">Reference proteome</keyword>